<dbReference type="EMBL" id="GGEC01043623">
    <property type="protein sequence ID" value="MBX24107.1"/>
    <property type="molecule type" value="Transcribed_RNA"/>
</dbReference>
<protein>
    <submittedName>
        <fullName evidence="1">Putative phenylalanyl-tRNA synthetase alpha chain</fullName>
    </submittedName>
</protein>
<accession>A0A2P2M1J1</accession>
<proteinExistence type="predicted"/>
<keyword evidence="1" id="KW-0030">Aminoacyl-tRNA synthetase</keyword>
<dbReference type="GO" id="GO:0004812">
    <property type="term" value="F:aminoacyl-tRNA ligase activity"/>
    <property type="evidence" value="ECO:0007669"/>
    <property type="project" value="UniProtKB-KW"/>
</dbReference>
<organism evidence="1">
    <name type="scientific">Rhizophora mucronata</name>
    <name type="common">Asiatic mangrove</name>
    <dbReference type="NCBI Taxonomy" id="61149"/>
    <lineage>
        <taxon>Eukaryota</taxon>
        <taxon>Viridiplantae</taxon>
        <taxon>Streptophyta</taxon>
        <taxon>Embryophyta</taxon>
        <taxon>Tracheophyta</taxon>
        <taxon>Spermatophyta</taxon>
        <taxon>Magnoliopsida</taxon>
        <taxon>eudicotyledons</taxon>
        <taxon>Gunneridae</taxon>
        <taxon>Pentapetalae</taxon>
        <taxon>rosids</taxon>
        <taxon>fabids</taxon>
        <taxon>Malpighiales</taxon>
        <taxon>Rhizophoraceae</taxon>
        <taxon>Rhizophora</taxon>
    </lineage>
</organism>
<name>A0A2P2M1J1_RHIMU</name>
<keyword evidence="1" id="KW-0436">Ligase</keyword>
<evidence type="ECO:0000313" key="1">
    <source>
        <dbReference type="EMBL" id="MBX24107.1"/>
    </source>
</evidence>
<reference evidence="1" key="1">
    <citation type="submission" date="2018-02" db="EMBL/GenBank/DDBJ databases">
        <title>Rhizophora mucronata_Transcriptome.</title>
        <authorList>
            <person name="Meera S.P."/>
            <person name="Sreeshan A."/>
            <person name="Augustine A."/>
        </authorList>
    </citation>
    <scope>NUCLEOTIDE SEQUENCE</scope>
    <source>
        <tissue evidence="1">Leaf</tissue>
    </source>
</reference>
<sequence>MLPGKPRRNLRFRSLRL</sequence>
<dbReference type="AlphaFoldDB" id="A0A2P2M1J1"/>